<organism evidence="8 9">
    <name type="scientific">PS1 clade bacterium</name>
    <dbReference type="NCBI Taxonomy" id="2175152"/>
    <lineage>
        <taxon>Bacteria</taxon>
        <taxon>Pseudomonadati</taxon>
        <taxon>Pseudomonadota</taxon>
        <taxon>Alphaproteobacteria</taxon>
        <taxon>PS1 clade</taxon>
    </lineage>
</organism>
<accession>A0A368DQ18</accession>
<dbReference type="Pfam" id="PF00892">
    <property type="entry name" value="EamA"/>
    <property type="match status" value="2"/>
</dbReference>
<feature type="transmembrane region" description="Helical" evidence="6">
    <location>
        <begin position="36"/>
        <end position="56"/>
    </location>
</feature>
<evidence type="ECO:0000313" key="8">
    <source>
        <dbReference type="EMBL" id="RCL73929.1"/>
    </source>
</evidence>
<reference evidence="8 9" key="1">
    <citation type="journal article" date="2018" name="Microbiome">
        <title>Fine metagenomic profile of the Mediterranean stratified and mixed water columns revealed by assembly and recruitment.</title>
        <authorList>
            <person name="Haro-Moreno J.M."/>
            <person name="Lopez-Perez M."/>
            <person name="De La Torre J.R."/>
            <person name="Picazo A."/>
            <person name="Camacho A."/>
            <person name="Rodriguez-Valera F."/>
        </authorList>
    </citation>
    <scope>NUCLEOTIDE SEQUENCE [LARGE SCALE GENOMIC DNA]</scope>
    <source>
        <strain evidence="8">MED-G57</strain>
    </source>
</reference>
<keyword evidence="3 6" id="KW-0812">Transmembrane</keyword>
<comment type="caution">
    <text evidence="8">The sequence shown here is derived from an EMBL/GenBank/DDBJ whole genome shotgun (WGS) entry which is preliminary data.</text>
</comment>
<dbReference type="InterPro" id="IPR000620">
    <property type="entry name" value="EamA_dom"/>
</dbReference>
<feature type="domain" description="EamA" evidence="7">
    <location>
        <begin position="11"/>
        <end position="139"/>
    </location>
</feature>
<proteinExistence type="inferred from homology"/>
<dbReference type="GO" id="GO:0016020">
    <property type="term" value="C:membrane"/>
    <property type="evidence" value="ECO:0007669"/>
    <property type="project" value="UniProtKB-SubCell"/>
</dbReference>
<sequence>MKNSFLINWFYLSLLVIFWGSTFALTKYALVDYSPLWIVAIRLVIGFIIIYSILLIKGERLPRGYENWLWLFLVGMTAFVPFYLICWGTIYLDTSMGGILFGIGPLFTLIAAHFLVKDEKLNFIKFFGIIFGFIGLYTLLSQDIANIDESLLNNILPQIAILLAAIGYSVQNIAVNIMPNISLMQKTSGSFLIGSSIAIIIAIFAEGPPSITLLDISFISVLIMGIFSTAMASIVMFNLTKKAGPTFVSLTHYVLPIYVVVIGTLFLRETLDFTQILGMVIIIFGIIITRFGSKKPKIIN</sequence>
<dbReference type="Proteomes" id="UP000253570">
    <property type="component" value="Unassembled WGS sequence"/>
</dbReference>
<dbReference type="InterPro" id="IPR037185">
    <property type="entry name" value="EmrE-like"/>
</dbReference>
<evidence type="ECO:0000259" key="7">
    <source>
        <dbReference type="Pfam" id="PF00892"/>
    </source>
</evidence>
<feature type="domain" description="EamA" evidence="7">
    <location>
        <begin position="159"/>
        <end position="289"/>
    </location>
</feature>
<feature type="transmembrane region" description="Helical" evidence="6">
    <location>
        <begin position="9"/>
        <end position="30"/>
    </location>
</feature>
<evidence type="ECO:0000256" key="5">
    <source>
        <dbReference type="ARBA" id="ARBA00023136"/>
    </source>
</evidence>
<comment type="similarity">
    <text evidence="2">Belongs to the EamA transporter family.</text>
</comment>
<feature type="transmembrane region" description="Helical" evidence="6">
    <location>
        <begin position="273"/>
        <end position="292"/>
    </location>
</feature>
<gene>
    <name evidence="8" type="ORF">DBW71_02335</name>
</gene>
<keyword evidence="5 6" id="KW-0472">Membrane</keyword>
<evidence type="ECO:0000256" key="3">
    <source>
        <dbReference type="ARBA" id="ARBA00022692"/>
    </source>
</evidence>
<feature type="transmembrane region" description="Helical" evidence="6">
    <location>
        <begin position="187"/>
        <end position="205"/>
    </location>
</feature>
<feature type="transmembrane region" description="Helical" evidence="6">
    <location>
        <begin position="155"/>
        <end position="175"/>
    </location>
</feature>
<evidence type="ECO:0000256" key="1">
    <source>
        <dbReference type="ARBA" id="ARBA00004141"/>
    </source>
</evidence>
<protein>
    <submittedName>
        <fullName evidence="8">DMT family transporter</fullName>
    </submittedName>
</protein>
<dbReference type="AlphaFoldDB" id="A0A368DQ18"/>
<feature type="transmembrane region" description="Helical" evidence="6">
    <location>
        <begin position="123"/>
        <end position="140"/>
    </location>
</feature>
<evidence type="ECO:0000313" key="9">
    <source>
        <dbReference type="Proteomes" id="UP000253570"/>
    </source>
</evidence>
<evidence type="ECO:0000256" key="6">
    <source>
        <dbReference type="SAM" id="Phobius"/>
    </source>
</evidence>
<feature type="transmembrane region" description="Helical" evidence="6">
    <location>
        <begin position="211"/>
        <end position="235"/>
    </location>
</feature>
<feature type="transmembrane region" description="Helical" evidence="6">
    <location>
        <begin position="68"/>
        <end position="90"/>
    </location>
</feature>
<evidence type="ECO:0000256" key="4">
    <source>
        <dbReference type="ARBA" id="ARBA00022989"/>
    </source>
</evidence>
<name>A0A368DQ18_9PROT</name>
<keyword evidence="4 6" id="KW-1133">Transmembrane helix</keyword>
<dbReference type="PANTHER" id="PTHR32322:SF2">
    <property type="entry name" value="EAMA DOMAIN-CONTAINING PROTEIN"/>
    <property type="match status" value="1"/>
</dbReference>
<feature type="transmembrane region" description="Helical" evidence="6">
    <location>
        <begin position="96"/>
        <end position="116"/>
    </location>
</feature>
<dbReference type="InterPro" id="IPR050638">
    <property type="entry name" value="AA-Vitamin_Transporters"/>
</dbReference>
<dbReference type="SUPFAM" id="SSF103481">
    <property type="entry name" value="Multidrug resistance efflux transporter EmrE"/>
    <property type="match status" value="2"/>
</dbReference>
<feature type="transmembrane region" description="Helical" evidence="6">
    <location>
        <begin position="247"/>
        <end position="267"/>
    </location>
</feature>
<dbReference type="PANTHER" id="PTHR32322">
    <property type="entry name" value="INNER MEMBRANE TRANSPORTER"/>
    <property type="match status" value="1"/>
</dbReference>
<dbReference type="EMBL" id="QOQD01000004">
    <property type="protein sequence ID" value="RCL73929.1"/>
    <property type="molecule type" value="Genomic_DNA"/>
</dbReference>
<evidence type="ECO:0000256" key="2">
    <source>
        <dbReference type="ARBA" id="ARBA00007362"/>
    </source>
</evidence>
<comment type="subcellular location">
    <subcellularLocation>
        <location evidence="1">Membrane</location>
        <topology evidence="1">Multi-pass membrane protein</topology>
    </subcellularLocation>
</comment>